<protein>
    <recommendedName>
        <fullName evidence="1">RelA/SpoT domain-containing protein</fullName>
    </recommendedName>
</protein>
<dbReference type="RefSeq" id="WP_139448994.1">
    <property type="nucleotide sequence ID" value="NZ_VDMB01000012.1"/>
</dbReference>
<dbReference type="SMART" id="SM00954">
    <property type="entry name" value="RelA_SpoT"/>
    <property type="match status" value="1"/>
</dbReference>
<evidence type="ECO:0000313" key="3">
    <source>
        <dbReference type="Proteomes" id="UP000321899"/>
    </source>
</evidence>
<gene>
    <name evidence="2" type="ORF">FIM25_10420</name>
</gene>
<dbReference type="PANTHER" id="PTHR41773">
    <property type="entry name" value="GTP PYROPHOSPHATASE-RELATED"/>
    <property type="match status" value="1"/>
</dbReference>
<reference evidence="2 3" key="1">
    <citation type="submission" date="2019-06" db="EMBL/GenBank/DDBJ databases">
        <title>Desulfobotulus mexicanus sp. nov., a novel sulfate-reducing bacterium isolated from the sediment of an alkaline crater lake in Mexico.</title>
        <authorList>
            <person name="Hirschler-Rea A."/>
        </authorList>
    </citation>
    <scope>NUCLEOTIDE SEQUENCE [LARGE SCALE GENOMIC DNA]</scope>
    <source>
        <strain evidence="2 3">PAR22N</strain>
    </source>
</reference>
<dbReference type="PANTHER" id="PTHR41773:SF1">
    <property type="entry name" value="RELA_SPOT DOMAIN-CONTAINING PROTEIN"/>
    <property type="match status" value="1"/>
</dbReference>
<organism evidence="2 3">
    <name type="scientific">Desulfobotulus mexicanus</name>
    <dbReference type="NCBI Taxonomy" id="2586642"/>
    <lineage>
        <taxon>Bacteria</taxon>
        <taxon>Pseudomonadati</taxon>
        <taxon>Thermodesulfobacteriota</taxon>
        <taxon>Desulfobacteria</taxon>
        <taxon>Desulfobacterales</taxon>
        <taxon>Desulfobacteraceae</taxon>
        <taxon>Desulfobotulus</taxon>
    </lineage>
</organism>
<dbReference type="GO" id="GO:0015969">
    <property type="term" value="P:guanosine tetraphosphate metabolic process"/>
    <property type="evidence" value="ECO:0007669"/>
    <property type="project" value="InterPro"/>
</dbReference>
<dbReference type="CDD" id="cd05399">
    <property type="entry name" value="NT_Rel-Spo_like"/>
    <property type="match status" value="1"/>
</dbReference>
<dbReference type="Pfam" id="PF04607">
    <property type="entry name" value="RelA_SpoT"/>
    <property type="match status" value="1"/>
</dbReference>
<dbReference type="InterPro" id="IPR043519">
    <property type="entry name" value="NT_sf"/>
</dbReference>
<dbReference type="Gene3D" id="3.30.460.10">
    <property type="entry name" value="Beta Polymerase, domain 2"/>
    <property type="match status" value="1"/>
</dbReference>
<dbReference type="InterPro" id="IPR007685">
    <property type="entry name" value="RelA_SpoT"/>
</dbReference>
<name>A0A5S5MFB5_9BACT</name>
<dbReference type="Proteomes" id="UP000321899">
    <property type="component" value="Unassembled WGS sequence"/>
</dbReference>
<feature type="domain" description="RelA/SpoT" evidence="1">
    <location>
        <begin position="32"/>
        <end position="159"/>
    </location>
</feature>
<evidence type="ECO:0000259" key="1">
    <source>
        <dbReference type="SMART" id="SM00954"/>
    </source>
</evidence>
<keyword evidence="3" id="KW-1185">Reference proteome</keyword>
<evidence type="ECO:0000313" key="2">
    <source>
        <dbReference type="EMBL" id="TYT74367.1"/>
    </source>
</evidence>
<dbReference type="OrthoDB" id="9789634at2"/>
<dbReference type="EMBL" id="VDMB01000012">
    <property type="protein sequence ID" value="TYT74367.1"/>
    <property type="molecule type" value="Genomic_DNA"/>
</dbReference>
<comment type="caution">
    <text evidence="2">The sequence shown here is derived from an EMBL/GenBank/DDBJ whole genome shotgun (WGS) entry which is preliminary data.</text>
</comment>
<dbReference type="AlphaFoldDB" id="A0A5S5MFB5"/>
<dbReference type="SUPFAM" id="SSF81301">
    <property type="entry name" value="Nucleotidyltransferase"/>
    <property type="match status" value="1"/>
</dbReference>
<sequence length="293" mass="34129">MNLYSTSSIAKSIAQEIESILYGVGLLFRVFYRSKQNKSVADKISRNPGKYSKGKKLIQDVIGIRIALYFPDDVDLVVTLLKSHFNNIEIVKDAPDVFSFGPSRLNMVFSIPTEYDTSLSNYYNTDCIDNTFEVQVRTILSEGWHEVEHDLRYKCKNDWESFDNLSRMLNGVLASLETSEWTMVKIFESLAWQHYKLKQWESMLRNKFRLNFQGSHLSEELINLLNTKQELAKQLFRSNRQFVLLKIHAQTHNLPITMDNICHLTNFFEIFSEELMELMPDALHRLLLGNEAP</sequence>
<accession>A0A5S5MFB5</accession>
<proteinExistence type="predicted"/>